<reference evidence="1 2" key="1">
    <citation type="submission" date="2019-02" db="EMBL/GenBank/DDBJ databases">
        <title>Genome sequencing of the rare red list fungi Antrodiella citrinella (Flaviporus citrinellus).</title>
        <authorList>
            <person name="Buettner E."/>
            <person name="Kellner H."/>
        </authorList>
    </citation>
    <scope>NUCLEOTIDE SEQUENCE [LARGE SCALE GENOMIC DNA]</scope>
    <source>
        <strain evidence="1 2">DSM 108506</strain>
    </source>
</reference>
<organism evidence="1 2">
    <name type="scientific">Antrodiella citrinella</name>
    <dbReference type="NCBI Taxonomy" id="2447956"/>
    <lineage>
        <taxon>Eukaryota</taxon>
        <taxon>Fungi</taxon>
        <taxon>Dikarya</taxon>
        <taxon>Basidiomycota</taxon>
        <taxon>Agaricomycotina</taxon>
        <taxon>Agaricomycetes</taxon>
        <taxon>Polyporales</taxon>
        <taxon>Steccherinaceae</taxon>
        <taxon>Antrodiella</taxon>
    </lineage>
</organism>
<dbReference type="EMBL" id="SGPM01000324">
    <property type="protein sequence ID" value="THH26646.1"/>
    <property type="molecule type" value="Genomic_DNA"/>
</dbReference>
<dbReference type="OrthoDB" id="2758154at2759"/>
<dbReference type="AlphaFoldDB" id="A0A4S4ML96"/>
<evidence type="ECO:0000313" key="2">
    <source>
        <dbReference type="Proteomes" id="UP000308730"/>
    </source>
</evidence>
<name>A0A4S4ML96_9APHY</name>
<accession>A0A4S4ML96</accession>
<sequence length="188" mass="21176">MGCSPLRPNDLLIPRLIVEHKEPWVEDLADGKRLDPEFGHCYMNCVSVVRFLTELDIWEEPVYGLMTRGKIGVVFSVFASRKSKNIYVVQHGPRAFDISDPVDVFHLAVILIRIGDSCKSLQNHSVFAHWRTSNPDLHISEPALKVLNMLSMPNDDVKPLLWTKAAQSKITPPAVEVPTDKKVELSPP</sequence>
<keyword evidence="2" id="KW-1185">Reference proteome</keyword>
<protein>
    <submittedName>
        <fullName evidence="1">Uncharacterized protein</fullName>
    </submittedName>
</protein>
<comment type="caution">
    <text evidence="1">The sequence shown here is derived from an EMBL/GenBank/DDBJ whole genome shotgun (WGS) entry which is preliminary data.</text>
</comment>
<gene>
    <name evidence="1" type="ORF">EUX98_g7546</name>
</gene>
<evidence type="ECO:0000313" key="1">
    <source>
        <dbReference type="EMBL" id="THH26646.1"/>
    </source>
</evidence>
<proteinExistence type="predicted"/>
<dbReference type="Proteomes" id="UP000308730">
    <property type="component" value="Unassembled WGS sequence"/>
</dbReference>